<evidence type="ECO:0000313" key="1">
    <source>
        <dbReference type="EMBL" id="MCD7468998.1"/>
    </source>
</evidence>
<evidence type="ECO:0000313" key="2">
    <source>
        <dbReference type="Proteomes" id="UP000823775"/>
    </source>
</evidence>
<gene>
    <name evidence="1" type="ORF">HAX54_007572</name>
</gene>
<sequence length="75" mass="8556">ANNDRFGCIRGFWIECEEVGMHVKIIACSIELPRPHDQQRKAPALSREQRCEAPAFQGYSMRDAALDLHDEAREA</sequence>
<protein>
    <submittedName>
        <fullName evidence="1">Uncharacterized protein</fullName>
    </submittedName>
</protein>
<accession>A0ABS8TCV1</accession>
<dbReference type="EMBL" id="JACEIK010001389">
    <property type="protein sequence ID" value="MCD7468998.1"/>
    <property type="molecule type" value="Genomic_DNA"/>
</dbReference>
<comment type="caution">
    <text evidence="1">The sequence shown here is derived from an EMBL/GenBank/DDBJ whole genome shotgun (WGS) entry which is preliminary data.</text>
</comment>
<reference evidence="1 2" key="1">
    <citation type="journal article" date="2021" name="BMC Genomics">
        <title>Datura genome reveals duplications of psychoactive alkaloid biosynthetic genes and high mutation rate following tissue culture.</title>
        <authorList>
            <person name="Rajewski A."/>
            <person name="Carter-House D."/>
            <person name="Stajich J."/>
            <person name="Litt A."/>
        </authorList>
    </citation>
    <scope>NUCLEOTIDE SEQUENCE [LARGE SCALE GENOMIC DNA]</scope>
    <source>
        <strain evidence="1">AR-01</strain>
    </source>
</reference>
<name>A0ABS8TCV1_DATST</name>
<organism evidence="1 2">
    <name type="scientific">Datura stramonium</name>
    <name type="common">Jimsonweed</name>
    <name type="synonym">Common thornapple</name>
    <dbReference type="NCBI Taxonomy" id="4076"/>
    <lineage>
        <taxon>Eukaryota</taxon>
        <taxon>Viridiplantae</taxon>
        <taxon>Streptophyta</taxon>
        <taxon>Embryophyta</taxon>
        <taxon>Tracheophyta</taxon>
        <taxon>Spermatophyta</taxon>
        <taxon>Magnoliopsida</taxon>
        <taxon>eudicotyledons</taxon>
        <taxon>Gunneridae</taxon>
        <taxon>Pentapetalae</taxon>
        <taxon>asterids</taxon>
        <taxon>lamiids</taxon>
        <taxon>Solanales</taxon>
        <taxon>Solanaceae</taxon>
        <taxon>Solanoideae</taxon>
        <taxon>Datureae</taxon>
        <taxon>Datura</taxon>
    </lineage>
</organism>
<feature type="non-terminal residue" evidence="1">
    <location>
        <position position="1"/>
    </location>
</feature>
<proteinExistence type="predicted"/>
<dbReference type="Proteomes" id="UP000823775">
    <property type="component" value="Unassembled WGS sequence"/>
</dbReference>
<keyword evidence="2" id="KW-1185">Reference proteome</keyword>